<dbReference type="Proteomes" id="UP001187192">
    <property type="component" value="Unassembled WGS sequence"/>
</dbReference>
<dbReference type="EMBL" id="BTGU01000012">
    <property type="protein sequence ID" value="GMN41014.1"/>
    <property type="molecule type" value="Genomic_DNA"/>
</dbReference>
<accession>A0AA87ZW45</accession>
<comment type="caution">
    <text evidence="1">The sequence shown here is derived from an EMBL/GenBank/DDBJ whole genome shotgun (WGS) entry which is preliminary data.</text>
</comment>
<sequence length="77" mass="8351">MKAVDCVVRLFVVAGARSCGRGLHCRMIALGSRRWLLGASLLEAEGARTICNLFGCSFKIAIWRGRRGLGQCGRAAR</sequence>
<name>A0AA87ZW45_FICCA</name>
<reference evidence="1" key="1">
    <citation type="submission" date="2023-07" db="EMBL/GenBank/DDBJ databases">
        <title>draft genome sequence of fig (Ficus carica).</title>
        <authorList>
            <person name="Takahashi T."/>
            <person name="Nishimura K."/>
        </authorList>
    </citation>
    <scope>NUCLEOTIDE SEQUENCE</scope>
</reference>
<protein>
    <submittedName>
        <fullName evidence="1">Uncharacterized protein</fullName>
    </submittedName>
</protein>
<evidence type="ECO:0000313" key="2">
    <source>
        <dbReference type="Proteomes" id="UP001187192"/>
    </source>
</evidence>
<dbReference type="Gramene" id="FCD_00009807-RA">
    <property type="protein sequence ID" value="FCD_00009807-RA:cds"/>
    <property type="gene ID" value="FCD_00009807"/>
</dbReference>
<proteinExistence type="predicted"/>
<gene>
    <name evidence="1" type="ORF">TIFTF001_010241</name>
</gene>
<organism evidence="1 2">
    <name type="scientific">Ficus carica</name>
    <name type="common">Common fig</name>
    <dbReference type="NCBI Taxonomy" id="3494"/>
    <lineage>
        <taxon>Eukaryota</taxon>
        <taxon>Viridiplantae</taxon>
        <taxon>Streptophyta</taxon>
        <taxon>Embryophyta</taxon>
        <taxon>Tracheophyta</taxon>
        <taxon>Spermatophyta</taxon>
        <taxon>Magnoliopsida</taxon>
        <taxon>eudicotyledons</taxon>
        <taxon>Gunneridae</taxon>
        <taxon>Pentapetalae</taxon>
        <taxon>rosids</taxon>
        <taxon>fabids</taxon>
        <taxon>Rosales</taxon>
        <taxon>Moraceae</taxon>
        <taxon>Ficeae</taxon>
        <taxon>Ficus</taxon>
    </lineage>
</organism>
<evidence type="ECO:0000313" key="1">
    <source>
        <dbReference type="EMBL" id="GMN41014.1"/>
    </source>
</evidence>
<dbReference type="AlphaFoldDB" id="A0AA87ZW45"/>
<keyword evidence="2" id="KW-1185">Reference proteome</keyword>